<dbReference type="InterPro" id="IPR050109">
    <property type="entry name" value="HTH-type_TetR-like_transc_reg"/>
</dbReference>
<dbReference type="GO" id="GO:0003700">
    <property type="term" value="F:DNA-binding transcription factor activity"/>
    <property type="evidence" value="ECO:0007669"/>
    <property type="project" value="TreeGrafter"/>
</dbReference>
<dbReference type="PANTHER" id="PTHR30055">
    <property type="entry name" value="HTH-TYPE TRANSCRIPTIONAL REGULATOR RUTR"/>
    <property type="match status" value="1"/>
</dbReference>
<evidence type="ECO:0000313" key="5">
    <source>
        <dbReference type="Proteomes" id="UP000237846"/>
    </source>
</evidence>
<sequence>MGARLPRGERREQLLRVALDVVRGEGTDALTLVRLAERAGVSRPVVYDHFGTREGLLTALYAAYDEGIGRTIRAALRTGGRSLEDVAAVLAGAYVDGVLDAGPECEDVLAALSGNPRTREVRSRSQEFYIEEFRAALAPYRPLSRDADLALLIGVFSTVDGLARAAASGRVSRDQAVAASTEIIVGALTAPDGARRR</sequence>
<accession>A0A2T0PXV3</accession>
<feature type="DNA-binding region" description="H-T-H motif" evidence="2">
    <location>
        <begin position="31"/>
        <end position="50"/>
    </location>
</feature>
<protein>
    <submittedName>
        <fullName evidence="4">TetR family transcriptional regulator</fullName>
    </submittedName>
</protein>
<dbReference type="SUPFAM" id="SSF46689">
    <property type="entry name" value="Homeodomain-like"/>
    <property type="match status" value="1"/>
</dbReference>
<dbReference type="Gene3D" id="1.10.357.10">
    <property type="entry name" value="Tetracycline Repressor, domain 2"/>
    <property type="match status" value="1"/>
</dbReference>
<dbReference type="RefSeq" id="WP_211303113.1">
    <property type="nucleotide sequence ID" value="NZ_PVZC01000008.1"/>
</dbReference>
<organism evidence="4 5">
    <name type="scientific">Allonocardiopsis opalescens</name>
    <dbReference type="NCBI Taxonomy" id="1144618"/>
    <lineage>
        <taxon>Bacteria</taxon>
        <taxon>Bacillati</taxon>
        <taxon>Actinomycetota</taxon>
        <taxon>Actinomycetes</taxon>
        <taxon>Streptosporangiales</taxon>
        <taxon>Allonocardiopsis</taxon>
    </lineage>
</organism>
<proteinExistence type="predicted"/>
<dbReference type="AlphaFoldDB" id="A0A2T0PXV3"/>
<dbReference type="EMBL" id="PVZC01000008">
    <property type="protein sequence ID" value="PRX96339.1"/>
    <property type="molecule type" value="Genomic_DNA"/>
</dbReference>
<dbReference type="PANTHER" id="PTHR30055:SF223">
    <property type="entry name" value="HTH-TYPE TRANSCRIPTIONAL REGULATOR UIDR"/>
    <property type="match status" value="1"/>
</dbReference>
<feature type="domain" description="HTH tetR-type" evidence="3">
    <location>
        <begin position="8"/>
        <end position="68"/>
    </location>
</feature>
<dbReference type="Proteomes" id="UP000237846">
    <property type="component" value="Unassembled WGS sequence"/>
</dbReference>
<keyword evidence="5" id="KW-1185">Reference proteome</keyword>
<dbReference type="PROSITE" id="PS50977">
    <property type="entry name" value="HTH_TETR_2"/>
    <property type="match status" value="1"/>
</dbReference>
<dbReference type="InterPro" id="IPR009057">
    <property type="entry name" value="Homeodomain-like_sf"/>
</dbReference>
<dbReference type="PRINTS" id="PR00455">
    <property type="entry name" value="HTHTETR"/>
</dbReference>
<dbReference type="Pfam" id="PF00440">
    <property type="entry name" value="TetR_N"/>
    <property type="match status" value="1"/>
</dbReference>
<comment type="caution">
    <text evidence="4">The sequence shown here is derived from an EMBL/GenBank/DDBJ whole genome shotgun (WGS) entry which is preliminary data.</text>
</comment>
<evidence type="ECO:0000256" key="1">
    <source>
        <dbReference type="ARBA" id="ARBA00023125"/>
    </source>
</evidence>
<gene>
    <name evidence="4" type="ORF">CLV72_108347</name>
</gene>
<keyword evidence="1 2" id="KW-0238">DNA-binding</keyword>
<evidence type="ECO:0000259" key="3">
    <source>
        <dbReference type="PROSITE" id="PS50977"/>
    </source>
</evidence>
<evidence type="ECO:0000313" key="4">
    <source>
        <dbReference type="EMBL" id="PRX96339.1"/>
    </source>
</evidence>
<dbReference type="GO" id="GO:0000976">
    <property type="term" value="F:transcription cis-regulatory region binding"/>
    <property type="evidence" value="ECO:0007669"/>
    <property type="project" value="TreeGrafter"/>
</dbReference>
<evidence type="ECO:0000256" key="2">
    <source>
        <dbReference type="PROSITE-ProRule" id="PRU00335"/>
    </source>
</evidence>
<reference evidence="4 5" key="1">
    <citation type="submission" date="2018-03" db="EMBL/GenBank/DDBJ databases">
        <title>Genomic Encyclopedia of Archaeal and Bacterial Type Strains, Phase II (KMG-II): from individual species to whole genera.</title>
        <authorList>
            <person name="Goeker M."/>
        </authorList>
    </citation>
    <scope>NUCLEOTIDE SEQUENCE [LARGE SCALE GENOMIC DNA]</scope>
    <source>
        <strain evidence="4 5">DSM 45601</strain>
    </source>
</reference>
<dbReference type="InterPro" id="IPR001647">
    <property type="entry name" value="HTH_TetR"/>
</dbReference>
<name>A0A2T0PXV3_9ACTN</name>